<accession>A0A382Z9K9</accession>
<evidence type="ECO:0000256" key="3">
    <source>
        <dbReference type="ARBA" id="ARBA00022475"/>
    </source>
</evidence>
<feature type="non-terminal residue" evidence="6">
    <location>
        <position position="123"/>
    </location>
</feature>
<proteinExistence type="predicted"/>
<evidence type="ECO:0000256" key="1">
    <source>
        <dbReference type="ARBA" id="ARBA00004651"/>
    </source>
</evidence>
<dbReference type="InterPro" id="IPR036259">
    <property type="entry name" value="MFS_trans_sf"/>
</dbReference>
<keyword evidence="4" id="KW-0812">Transmembrane</keyword>
<evidence type="ECO:0000256" key="2">
    <source>
        <dbReference type="ARBA" id="ARBA00022448"/>
    </source>
</evidence>
<dbReference type="EMBL" id="UINC01182001">
    <property type="protein sequence ID" value="SVD91980.1"/>
    <property type="molecule type" value="Genomic_DNA"/>
</dbReference>
<reference evidence="6" key="1">
    <citation type="submission" date="2018-05" db="EMBL/GenBank/DDBJ databases">
        <authorList>
            <person name="Lanie J.A."/>
            <person name="Ng W.-L."/>
            <person name="Kazmierczak K.M."/>
            <person name="Andrzejewski T.M."/>
            <person name="Davidsen T.M."/>
            <person name="Wayne K.J."/>
            <person name="Tettelin H."/>
            <person name="Glass J.I."/>
            <person name="Rusch D."/>
            <person name="Podicherti R."/>
            <person name="Tsui H.-C.T."/>
            <person name="Winkler M.E."/>
        </authorList>
    </citation>
    <scope>NUCLEOTIDE SEQUENCE</scope>
</reference>
<dbReference type="PROSITE" id="PS50850">
    <property type="entry name" value="MFS"/>
    <property type="match status" value="1"/>
</dbReference>
<feature type="domain" description="Major facilitator superfamily (MFS) profile" evidence="5">
    <location>
        <begin position="24"/>
        <end position="123"/>
    </location>
</feature>
<keyword evidence="2" id="KW-0813">Transport</keyword>
<dbReference type="SUPFAM" id="SSF103473">
    <property type="entry name" value="MFS general substrate transporter"/>
    <property type="match status" value="1"/>
</dbReference>
<feature type="transmembrane region" description="Helical" evidence="4">
    <location>
        <begin position="53"/>
        <end position="74"/>
    </location>
</feature>
<dbReference type="AlphaFoldDB" id="A0A382Z9K9"/>
<evidence type="ECO:0000256" key="4">
    <source>
        <dbReference type="SAM" id="Phobius"/>
    </source>
</evidence>
<organism evidence="6">
    <name type="scientific">marine metagenome</name>
    <dbReference type="NCBI Taxonomy" id="408172"/>
    <lineage>
        <taxon>unclassified sequences</taxon>
        <taxon>metagenomes</taxon>
        <taxon>ecological metagenomes</taxon>
    </lineage>
</organism>
<dbReference type="PANTHER" id="PTHR43271:SF2">
    <property type="entry name" value="BLL2771 PROTEIN"/>
    <property type="match status" value="1"/>
</dbReference>
<protein>
    <recommendedName>
        <fullName evidence="5">Major facilitator superfamily (MFS) profile domain-containing protein</fullName>
    </recommendedName>
</protein>
<dbReference type="GO" id="GO:0005886">
    <property type="term" value="C:plasma membrane"/>
    <property type="evidence" value="ECO:0007669"/>
    <property type="project" value="UniProtKB-SubCell"/>
</dbReference>
<sequence length="123" mass="13224">MKQSPTNNNHTRNKNNGKIYTKHLIYSVYVSGFIIQLGMGMLVPILPTFISDLGVGIALVGLGVSGILIGNTIFDIPSGLLVGKYGHKKVMIAATLILAVTSILTGFIDNFVIFFLLRILSGC</sequence>
<dbReference type="InterPro" id="IPR020846">
    <property type="entry name" value="MFS_dom"/>
</dbReference>
<comment type="subcellular location">
    <subcellularLocation>
        <location evidence="1">Cell membrane</location>
        <topology evidence="1">Multi-pass membrane protein</topology>
    </subcellularLocation>
</comment>
<keyword evidence="4" id="KW-1133">Transmembrane helix</keyword>
<evidence type="ECO:0000313" key="6">
    <source>
        <dbReference type="EMBL" id="SVD91980.1"/>
    </source>
</evidence>
<dbReference type="Gene3D" id="1.20.1250.20">
    <property type="entry name" value="MFS general substrate transporter like domains"/>
    <property type="match status" value="1"/>
</dbReference>
<dbReference type="InterPro" id="IPR011701">
    <property type="entry name" value="MFS"/>
</dbReference>
<dbReference type="Pfam" id="PF07690">
    <property type="entry name" value="MFS_1"/>
    <property type="match status" value="1"/>
</dbReference>
<dbReference type="PANTHER" id="PTHR43271">
    <property type="entry name" value="BLL2771 PROTEIN"/>
    <property type="match status" value="1"/>
</dbReference>
<name>A0A382Z9K9_9ZZZZ</name>
<feature type="transmembrane region" description="Helical" evidence="4">
    <location>
        <begin position="95"/>
        <end position="120"/>
    </location>
</feature>
<keyword evidence="3" id="KW-1003">Cell membrane</keyword>
<keyword evidence="4" id="KW-0472">Membrane</keyword>
<dbReference type="GO" id="GO:0022857">
    <property type="term" value="F:transmembrane transporter activity"/>
    <property type="evidence" value="ECO:0007669"/>
    <property type="project" value="InterPro"/>
</dbReference>
<gene>
    <name evidence="6" type="ORF">METZ01_LOCUS444834</name>
</gene>
<feature type="transmembrane region" description="Helical" evidence="4">
    <location>
        <begin position="24"/>
        <end position="47"/>
    </location>
</feature>
<evidence type="ECO:0000259" key="5">
    <source>
        <dbReference type="PROSITE" id="PS50850"/>
    </source>
</evidence>